<dbReference type="CDD" id="cd18105">
    <property type="entry name" value="SpoU-like_MRM1"/>
    <property type="match status" value="1"/>
</dbReference>
<evidence type="ECO:0000256" key="9">
    <source>
        <dbReference type="ARBA" id="ARBA00034881"/>
    </source>
</evidence>
<keyword evidence="3" id="KW-0698">rRNA processing</keyword>
<evidence type="ECO:0000256" key="6">
    <source>
        <dbReference type="ARBA" id="ARBA00022691"/>
    </source>
</evidence>
<proteinExistence type="inferred from homology"/>
<comment type="similarity">
    <text evidence="2">Belongs to the class IV-like SAM-binding methyltransferase superfamily. RNA methyltransferase TrmH family.</text>
</comment>
<dbReference type="EMBL" id="CAJVPP010008133">
    <property type="protein sequence ID" value="CAG8694601.1"/>
    <property type="molecule type" value="Genomic_DNA"/>
</dbReference>
<feature type="non-terminal residue" evidence="11">
    <location>
        <position position="285"/>
    </location>
</feature>
<name>A0A9N9HLA8_FUNMO</name>
<evidence type="ECO:0000256" key="4">
    <source>
        <dbReference type="ARBA" id="ARBA00022603"/>
    </source>
</evidence>
<dbReference type="InterPro" id="IPR001537">
    <property type="entry name" value="SpoU_MeTrfase"/>
</dbReference>
<evidence type="ECO:0000256" key="7">
    <source>
        <dbReference type="ARBA" id="ARBA00022946"/>
    </source>
</evidence>
<dbReference type="Gene3D" id="3.30.1330.30">
    <property type="match status" value="1"/>
</dbReference>
<sequence length="285" mass="32248">QRKEDFDYLYGLSVVLPALEQKRRKFYRLFIQEGILFRRKESRTIPEKIKSLADEANIPIIETTKDELNKLLKDDRPHQGIILKASKLEPIKIKHLGKIYNNTVYVNYKLQTIVRYQVIKPFNSFMTLNFSPNGNRPFWLALDQVVDPQNLGAIISAPLSAVTTKASSGALEIMDVYNVDDLTNFLNESSQNGWMIYGAVSNVESNNISIKSAISIDELKNPLSHNPIILAIGSEGMGLRPNILNACHYHLYIPSSHANKLEYIDSLNVNAATAVLLQRFLGNKF</sequence>
<dbReference type="InterPro" id="IPR029064">
    <property type="entry name" value="Ribosomal_eL30-like_sf"/>
</dbReference>
<evidence type="ECO:0000256" key="5">
    <source>
        <dbReference type="ARBA" id="ARBA00022679"/>
    </source>
</evidence>
<evidence type="ECO:0000256" key="1">
    <source>
        <dbReference type="ARBA" id="ARBA00004173"/>
    </source>
</evidence>
<dbReference type="InterPro" id="IPR029026">
    <property type="entry name" value="tRNA_m1G_MTases_N"/>
</dbReference>
<dbReference type="Gene3D" id="3.40.1280.10">
    <property type="match status" value="1"/>
</dbReference>
<keyword evidence="7" id="KW-0809">Transit peptide</keyword>
<keyword evidence="6" id="KW-0949">S-adenosyl-L-methionine</keyword>
<evidence type="ECO:0000256" key="2">
    <source>
        <dbReference type="ARBA" id="ARBA00007228"/>
    </source>
</evidence>
<dbReference type="InterPro" id="IPR047261">
    <property type="entry name" value="MRM1_MeTrfase_dom"/>
</dbReference>
<evidence type="ECO:0000256" key="3">
    <source>
        <dbReference type="ARBA" id="ARBA00022552"/>
    </source>
</evidence>
<keyword evidence="5" id="KW-0808">Transferase</keyword>
<organism evidence="11 12">
    <name type="scientific">Funneliformis mosseae</name>
    <name type="common">Endomycorrhizal fungus</name>
    <name type="synonym">Glomus mosseae</name>
    <dbReference type="NCBI Taxonomy" id="27381"/>
    <lineage>
        <taxon>Eukaryota</taxon>
        <taxon>Fungi</taxon>
        <taxon>Fungi incertae sedis</taxon>
        <taxon>Mucoromycota</taxon>
        <taxon>Glomeromycotina</taxon>
        <taxon>Glomeromycetes</taxon>
        <taxon>Glomerales</taxon>
        <taxon>Glomeraceae</taxon>
        <taxon>Funneliformis</taxon>
    </lineage>
</organism>
<dbReference type="PANTHER" id="PTHR46103:SF1">
    <property type="entry name" value="RRNA METHYLTRANSFERASE 1, MITOCHONDRIAL"/>
    <property type="match status" value="1"/>
</dbReference>
<dbReference type="Pfam" id="PF00588">
    <property type="entry name" value="SpoU_methylase"/>
    <property type="match status" value="1"/>
</dbReference>
<dbReference type="InterPro" id="IPR047182">
    <property type="entry name" value="MRM1"/>
</dbReference>
<dbReference type="PANTHER" id="PTHR46103">
    <property type="entry name" value="RRNA METHYLTRANSFERASE 1, MITOCHONDRIAL"/>
    <property type="match status" value="1"/>
</dbReference>
<reference evidence="11" key="1">
    <citation type="submission" date="2021-06" db="EMBL/GenBank/DDBJ databases">
        <authorList>
            <person name="Kallberg Y."/>
            <person name="Tangrot J."/>
            <person name="Rosling A."/>
        </authorList>
    </citation>
    <scope>NUCLEOTIDE SEQUENCE</scope>
    <source>
        <strain evidence="11">87-6 pot B 2015</strain>
    </source>
</reference>
<dbReference type="AlphaFoldDB" id="A0A9N9HLA8"/>
<dbReference type="GO" id="GO:0003723">
    <property type="term" value="F:RNA binding"/>
    <property type="evidence" value="ECO:0007669"/>
    <property type="project" value="InterPro"/>
</dbReference>
<dbReference type="SMART" id="SM00967">
    <property type="entry name" value="SpoU_sub_bind"/>
    <property type="match status" value="1"/>
</dbReference>
<evidence type="ECO:0000259" key="10">
    <source>
        <dbReference type="SMART" id="SM00967"/>
    </source>
</evidence>
<keyword evidence="12" id="KW-1185">Reference proteome</keyword>
<comment type="subcellular location">
    <subcellularLocation>
        <location evidence="1">Mitochondrion</location>
    </subcellularLocation>
</comment>
<evidence type="ECO:0000313" key="11">
    <source>
        <dbReference type="EMBL" id="CAG8694601.1"/>
    </source>
</evidence>
<evidence type="ECO:0000313" key="12">
    <source>
        <dbReference type="Proteomes" id="UP000789375"/>
    </source>
</evidence>
<keyword evidence="4" id="KW-0489">Methyltransferase</keyword>
<keyword evidence="8" id="KW-0496">Mitochondrion</keyword>
<dbReference type="SUPFAM" id="SSF55315">
    <property type="entry name" value="L30e-like"/>
    <property type="match status" value="1"/>
</dbReference>
<dbReference type="GO" id="GO:0005739">
    <property type="term" value="C:mitochondrion"/>
    <property type="evidence" value="ECO:0007669"/>
    <property type="project" value="UniProtKB-SubCell"/>
</dbReference>
<protein>
    <recommendedName>
        <fullName evidence="9">rRNA methyltransferase 1, mitochondrial</fullName>
    </recommendedName>
</protein>
<feature type="domain" description="RNA 2-O ribose methyltransferase substrate binding" evidence="10">
    <location>
        <begin position="8"/>
        <end position="91"/>
    </location>
</feature>
<dbReference type="InterPro" id="IPR013123">
    <property type="entry name" value="SpoU_subst-bd"/>
</dbReference>
<comment type="caution">
    <text evidence="11">The sequence shown here is derived from an EMBL/GenBank/DDBJ whole genome shotgun (WGS) entry which is preliminary data.</text>
</comment>
<dbReference type="SUPFAM" id="SSF75217">
    <property type="entry name" value="alpha/beta knot"/>
    <property type="match status" value="1"/>
</dbReference>
<accession>A0A9N9HLA8</accession>
<dbReference type="Pfam" id="PF08032">
    <property type="entry name" value="SpoU_sub_bind"/>
    <property type="match status" value="1"/>
</dbReference>
<gene>
    <name evidence="11" type="ORF">FMOSSE_LOCUS13515</name>
</gene>
<dbReference type="GO" id="GO:0016435">
    <property type="term" value="F:rRNA (guanine) methyltransferase activity"/>
    <property type="evidence" value="ECO:0007669"/>
    <property type="project" value="TreeGrafter"/>
</dbReference>
<dbReference type="InterPro" id="IPR029028">
    <property type="entry name" value="Alpha/beta_knot_MTases"/>
</dbReference>
<dbReference type="Proteomes" id="UP000789375">
    <property type="component" value="Unassembled WGS sequence"/>
</dbReference>
<evidence type="ECO:0000256" key="8">
    <source>
        <dbReference type="ARBA" id="ARBA00023128"/>
    </source>
</evidence>